<evidence type="ECO:0000259" key="4">
    <source>
        <dbReference type="Pfam" id="PF03816"/>
    </source>
</evidence>
<dbReference type="Proteomes" id="UP000516421">
    <property type="component" value="Chromosome"/>
</dbReference>
<dbReference type="KEGG" id="rama:IDM48_08875"/>
<dbReference type="Pfam" id="PF03816">
    <property type="entry name" value="LytR_cpsA_psr"/>
    <property type="match status" value="1"/>
</dbReference>
<keyword evidence="3" id="KW-1133">Transmembrane helix</keyword>
<feature type="transmembrane region" description="Helical" evidence="3">
    <location>
        <begin position="129"/>
        <end position="149"/>
    </location>
</feature>
<protein>
    <submittedName>
        <fullName evidence="5">LCP family protein</fullName>
    </submittedName>
</protein>
<dbReference type="InterPro" id="IPR050922">
    <property type="entry name" value="LytR/CpsA/Psr_CW_biosynth"/>
</dbReference>
<dbReference type="RefSeq" id="WP_190616999.1">
    <property type="nucleotide sequence ID" value="NZ_CP061538.1"/>
</dbReference>
<dbReference type="EMBL" id="CP061538">
    <property type="protein sequence ID" value="QNV39483.1"/>
    <property type="molecule type" value="Genomic_DNA"/>
</dbReference>
<organism evidence="5 6">
    <name type="scientific">Rothia amarae</name>
    <dbReference type="NCBI Taxonomy" id="169480"/>
    <lineage>
        <taxon>Bacteria</taxon>
        <taxon>Bacillati</taxon>
        <taxon>Actinomycetota</taxon>
        <taxon>Actinomycetes</taxon>
        <taxon>Micrococcales</taxon>
        <taxon>Micrococcaceae</taxon>
        <taxon>Rothia</taxon>
    </lineage>
</organism>
<feature type="transmembrane region" description="Helical" evidence="3">
    <location>
        <begin position="97"/>
        <end position="117"/>
    </location>
</feature>
<evidence type="ECO:0000256" key="1">
    <source>
        <dbReference type="ARBA" id="ARBA00006068"/>
    </source>
</evidence>
<feature type="transmembrane region" description="Helical" evidence="3">
    <location>
        <begin position="70"/>
        <end position="88"/>
    </location>
</feature>
<dbReference type="AlphaFoldDB" id="A0A7H2BII7"/>
<gene>
    <name evidence="5" type="ORF">IDM48_08875</name>
</gene>
<dbReference type="Gene3D" id="3.40.630.190">
    <property type="entry name" value="LCP protein"/>
    <property type="match status" value="1"/>
</dbReference>
<evidence type="ECO:0000256" key="3">
    <source>
        <dbReference type="SAM" id="Phobius"/>
    </source>
</evidence>
<proteinExistence type="inferred from homology"/>
<evidence type="ECO:0000313" key="5">
    <source>
        <dbReference type="EMBL" id="QNV39483.1"/>
    </source>
</evidence>
<feature type="domain" description="Cell envelope-related transcriptional attenuator" evidence="4">
    <location>
        <begin position="233"/>
        <end position="415"/>
    </location>
</feature>
<evidence type="ECO:0000313" key="6">
    <source>
        <dbReference type="Proteomes" id="UP000516421"/>
    </source>
</evidence>
<evidence type="ECO:0000256" key="2">
    <source>
        <dbReference type="SAM" id="MobiDB-lite"/>
    </source>
</evidence>
<keyword evidence="3" id="KW-0812">Transmembrane</keyword>
<reference evidence="5 6" key="1">
    <citation type="submission" date="2020-09" db="EMBL/GenBank/DDBJ databases">
        <title>Investigation of environmental microbe.</title>
        <authorList>
            <person name="Ou Y."/>
            <person name="Kang Q."/>
        </authorList>
    </citation>
    <scope>NUCLEOTIDE SEQUENCE [LARGE SCALE GENOMIC DNA]</scope>
    <source>
        <strain evidence="5 6">KJZ-9</strain>
    </source>
</reference>
<feature type="region of interest" description="Disordered" evidence="2">
    <location>
        <begin position="1"/>
        <end position="37"/>
    </location>
</feature>
<accession>A0A7H2BII7</accession>
<comment type="similarity">
    <text evidence="1">Belongs to the LytR/CpsA/Psr (LCP) family.</text>
</comment>
<dbReference type="PANTHER" id="PTHR33392">
    <property type="entry name" value="POLYISOPRENYL-TEICHOIC ACID--PEPTIDOGLYCAN TEICHOIC ACID TRANSFERASE TAGU"/>
    <property type="match status" value="1"/>
</dbReference>
<dbReference type="NCBIfam" id="TIGR00350">
    <property type="entry name" value="lytR_cpsA_psr"/>
    <property type="match status" value="1"/>
</dbReference>
<keyword evidence="3" id="KW-0472">Membrane</keyword>
<keyword evidence="6" id="KW-1185">Reference proteome</keyword>
<dbReference type="PANTHER" id="PTHR33392:SF6">
    <property type="entry name" value="POLYISOPRENYL-TEICHOIC ACID--PEPTIDOGLYCAN TEICHOIC ACID TRANSFERASE TAGU"/>
    <property type="match status" value="1"/>
</dbReference>
<feature type="transmembrane region" description="Helical" evidence="3">
    <location>
        <begin position="170"/>
        <end position="190"/>
    </location>
</feature>
<dbReference type="InterPro" id="IPR004474">
    <property type="entry name" value="LytR_CpsA_psr"/>
</dbReference>
<sequence>MHSEDFNDVRPAPRKGSAQQESARGTRQRQSRQPVISATRVRGQKLGQESFSDPINYPEFSSDSTKVKRAWLFMALTFFIPGAVQLITDRKTLGRRALTVTLTVWAVVLLAIVLAVVRRTWLFSLFTHNFTLVALVIALVVLGLGWLYLFLDTLRVIKVRQLPQRAKVPVILGLAAMMLVVGGGIGYTAYVANTGRGALNKIFAGGTDLKEENGRYNILLMGGDAGADRVGRRPDSMTVVSIDADTGQAVTISVPRNTQNAPFSPNSPLWQVYPEGFNCGDECIINALYTDVMQNHQDLYPDSNDPGAEATMDAVSGVLGIEVNNYMLIDMDGFAQLIDALGGITIDVGGRVPIGGGTDLMTGQKNPIDGYIEPGVQKLDGFHALWYARSREGATDYEREARQRCVQAAMLKQMNPTNVLSKFGDIAASGEQIVETNIPENSLSGLADIGLKSKDFPLIQYAAGPPYYSDTFPTYPDFDQLHADVQKVLQDSKDGIQPSGVAENAGFFGGDTSAQGAPLTSTVEIQTVAELSENGTCSVP</sequence>
<name>A0A7H2BII7_9MICC</name>